<evidence type="ECO:0000313" key="20">
    <source>
        <dbReference type="Proteomes" id="UP000499080"/>
    </source>
</evidence>
<evidence type="ECO:0000256" key="13">
    <source>
        <dbReference type="ARBA" id="ARBA00023170"/>
    </source>
</evidence>
<evidence type="ECO:0000256" key="18">
    <source>
        <dbReference type="SAM" id="SignalP"/>
    </source>
</evidence>
<gene>
    <name evidence="19" type="ORF">AVEN_46963_1</name>
</gene>
<keyword evidence="20" id="KW-1185">Reference proteome</keyword>
<dbReference type="OrthoDB" id="10020456at2759"/>
<comment type="subcellular location">
    <subcellularLocation>
        <location evidence="1">Membrane</location>
        <topology evidence="1">Single-pass type I membrane protein</topology>
    </subcellularLocation>
    <subcellularLocation>
        <location evidence="2">Secreted</location>
    </subcellularLocation>
</comment>
<dbReference type="InterPro" id="IPR002157">
    <property type="entry name" value="Cbl-bd_prot"/>
</dbReference>
<keyword evidence="4" id="KW-0245">EGF-like domain</keyword>
<dbReference type="InterPro" id="IPR036055">
    <property type="entry name" value="LDL_receptor-like_sf"/>
</dbReference>
<dbReference type="GO" id="GO:0015889">
    <property type="term" value="P:cobalamin transport"/>
    <property type="evidence" value="ECO:0007669"/>
    <property type="project" value="InterPro"/>
</dbReference>
<dbReference type="Gene3D" id="2.170.130.30">
    <property type="match status" value="1"/>
</dbReference>
<dbReference type="SMART" id="SM00192">
    <property type="entry name" value="LDLa"/>
    <property type="match status" value="2"/>
</dbReference>
<evidence type="ECO:0000313" key="19">
    <source>
        <dbReference type="EMBL" id="GBM72261.1"/>
    </source>
</evidence>
<dbReference type="InterPro" id="IPR002172">
    <property type="entry name" value="LDrepeatLR_classA_rpt"/>
</dbReference>
<organism evidence="19 20">
    <name type="scientific">Araneus ventricosus</name>
    <name type="common">Orbweaver spider</name>
    <name type="synonym">Epeira ventricosa</name>
    <dbReference type="NCBI Taxonomy" id="182803"/>
    <lineage>
        <taxon>Eukaryota</taxon>
        <taxon>Metazoa</taxon>
        <taxon>Ecdysozoa</taxon>
        <taxon>Arthropoda</taxon>
        <taxon>Chelicerata</taxon>
        <taxon>Arachnida</taxon>
        <taxon>Araneae</taxon>
        <taxon>Araneomorphae</taxon>
        <taxon>Entelegynae</taxon>
        <taxon>Araneoidea</taxon>
        <taxon>Araneidae</taxon>
        <taxon>Araneus</taxon>
    </lineage>
</organism>
<dbReference type="GO" id="GO:0031419">
    <property type="term" value="F:cobalamin binding"/>
    <property type="evidence" value="ECO:0007669"/>
    <property type="project" value="InterPro"/>
</dbReference>
<evidence type="ECO:0000256" key="12">
    <source>
        <dbReference type="ARBA" id="ARBA00023157"/>
    </source>
</evidence>
<evidence type="ECO:0000256" key="8">
    <source>
        <dbReference type="ARBA" id="ARBA00022737"/>
    </source>
</evidence>
<comment type="caution">
    <text evidence="17">Lacks conserved residue(s) required for the propagation of feature annotation.</text>
</comment>
<feature type="signal peptide" evidence="18">
    <location>
        <begin position="1"/>
        <end position="26"/>
    </location>
</feature>
<dbReference type="Gene3D" id="4.10.400.10">
    <property type="entry name" value="Low-density Lipoprotein Receptor"/>
    <property type="match status" value="2"/>
</dbReference>
<feature type="disulfide bond" evidence="17">
    <location>
        <begin position="35"/>
        <end position="53"/>
    </location>
</feature>
<evidence type="ECO:0000256" key="6">
    <source>
        <dbReference type="ARBA" id="ARBA00022692"/>
    </source>
</evidence>
<feature type="binding site" evidence="15">
    <location>
        <position position="252"/>
    </location>
    <ligand>
        <name>cyanocob(III)alamin</name>
        <dbReference type="ChEBI" id="CHEBI:17439"/>
    </ligand>
</feature>
<keyword evidence="13" id="KW-0675">Receptor</keyword>
<evidence type="ECO:0000256" key="3">
    <source>
        <dbReference type="ARBA" id="ARBA00022525"/>
    </source>
</evidence>
<dbReference type="PROSITE" id="PS01209">
    <property type="entry name" value="LDLRA_1"/>
    <property type="match status" value="1"/>
</dbReference>
<keyword evidence="3" id="KW-0964">Secreted</keyword>
<evidence type="ECO:0000256" key="9">
    <source>
        <dbReference type="ARBA" id="ARBA00022837"/>
    </source>
</evidence>
<dbReference type="CDD" id="cd00112">
    <property type="entry name" value="LDLa"/>
    <property type="match status" value="2"/>
</dbReference>
<evidence type="ECO:0000256" key="7">
    <source>
        <dbReference type="ARBA" id="ARBA00022729"/>
    </source>
</evidence>
<keyword evidence="6" id="KW-0812">Transmembrane</keyword>
<keyword evidence="9" id="KW-0106">Calcium</keyword>
<dbReference type="AlphaFoldDB" id="A0A4Y2I3B9"/>
<evidence type="ECO:0000256" key="1">
    <source>
        <dbReference type="ARBA" id="ARBA00004479"/>
    </source>
</evidence>
<dbReference type="FunFam" id="4.10.400.10:FF:000009">
    <property type="entry name" value="Low-density lipoprotein receptor-related protein 1"/>
    <property type="match status" value="1"/>
</dbReference>
<dbReference type="PRINTS" id="PR00261">
    <property type="entry name" value="LDLRECEPTOR"/>
</dbReference>
<evidence type="ECO:0000256" key="5">
    <source>
        <dbReference type="ARBA" id="ARBA00022583"/>
    </source>
</evidence>
<feature type="binding site" evidence="15">
    <location>
        <position position="296"/>
    </location>
    <ligand>
        <name>cyanocob(III)alamin</name>
        <dbReference type="ChEBI" id="CHEBI:17439"/>
    </ligand>
</feature>
<keyword evidence="14" id="KW-0325">Glycoprotein</keyword>
<keyword evidence="12 16" id="KW-1015">Disulfide bond</keyword>
<evidence type="ECO:0000256" key="17">
    <source>
        <dbReference type="PROSITE-ProRule" id="PRU00124"/>
    </source>
</evidence>
<evidence type="ECO:0000256" key="15">
    <source>
        <dbReference type="PIRSR" id="PIRSR602157-1"/>
    </source>
</evidence>
<feature type="disulfide bond" evidence="16">
    <location>
        <begin position="224"/>
        <end position="263"/>
    </location>
</feature>
<dbReference type="Pfam" id="PF00057">
    <property type="entry name" value="Ldl_recept_a"/>
    <property type="match status" value="1"/>
</dbReference>
<dbReference type="EMBL" id="BGPR01002367">
    <property type="protein sequence ID" value="GBM72261.1"/>
    <property type="molecule type" value="Genomic_DNA"/>
</dbReference>
<reference evidence="19 20" key="1">
    <citation type="journal article" date="2019" name="Sci. Rep.">
        <title>Orb-weaving spider Araneus ventricosus genome elucidates the spidroin gene catalogue.</title>
        <authorList>
            <person name="Kono N."/>
            <person name="Nakamura H."/>
            <person name="Ohtoshi R."/>
            <person name="Moran D.A.P."/>
            <person name="Shinohara A."/>
            <person name="Yoshida Y."/>
            <person name="Fujiwara M."/>
            <person name="Mori M."/>
            <person name="Tomita M."/>
            <person name="Arakawa K."/>
        </authorList>
    </citation>
    <scope>NUCLEOTIDE SEQUENCE [LARGE SCALE GENOMIC DNA]</scope>
</reference>
<evidence type="ECO:0008006" key="21">
    <source>
        <dbReference type="Google" id="ProtNLM"/>
    </source>
</evidence>
<keyword evidence="15" id="KW-0170">Cobalt</keyword>
<dbReference type="Gene3D" id="1.50.10.20">
    <property type="match status" value="1"/>
</dbReference>
<dbReference type="Proteomes" id="UP000499080">
    <property type="component" value="Unassembled WGS sequence"/>
</dbReference>
<sequence length="506" mass="57245">MMNRTIIIEVVLISLVAGAILHYAEASCDPSQFTCKNGKCISDKWFCDGANDCGDNSDEVYCNVDPSFRCPVGWTSCPNRRRCILSYWMCDGGKHCPDVSEETICELKSWLLRRRKSGSWPNRWGSQVHRIAVALHFADESTFSTGKALSTGEEIRYELAMQLTRHLAKGKKISSQELALYIHALLVACLDPRDFYGTDLVRELRKRVEASGDYTNPFLILALCNAGDTMTEGDVERVTAGYESQLRPFWTDSKVLASMALSCISSRSGVSVDESTLKVMLQELKSLQFRNGTVDNYRTTALVTQTLFIYDSYKKDFDMDSAMKVLIDGLNTIKSLLTAYYVLPVLHQKSLLDISSSHCSKQPIEDNDALQKLLDIEGETITVQYSVFMGEEINLVRTWRLKISVNSTIYDAIETVAKIDKGQKVEYNVVDRKPYVAALNGKEDDPEMGMFWFVYLKPLNSDEEPKLVEESPADVKLEPNQEIILWYKRGPWNFQSLMQKKNATSL</sequence>
<protein>
    <recommendedName>
        <fullName evidence="21">Low-density lipoprotein receptor-related protein 2</fullName>
    </recommendedName>
</protein>
<keyword evidence="7 18" id="KW-0732">Signal</keyword>
<dbReference type="PROSITE" id="PS50068">
    <property type="entry name" value="LDLRA_2"/>
    <property type="match status" value="2"/>
</dbReference>
<dbReference type="InterPro" id="IPR023415">
    <property type="entry name" value="LDLR_class-A_CS"/>
</dbReference>
<evidence type="ECO:0000256" key="4">
    <source>
        <dbReference type="ARBA" id="ARBA00022536"/>
    </source>
</evidence>
<keyword evidence="11" id="KW-0472">Membrane</keyword>
<evidence type="ECO:0000256" key="2">
    <source>
        <dbReference type="ARBA" id="ARBA00004613"/>
    </source>
</evidence>
<feature type="disulfide bond" evidence="17">
    <location>
        <begin position="28"/>
        <end position="40"/>
    </location>
</feature>
<name>A0A4Y2I3B9_ARAVE</name>
<feature type="disulfide bond" evidence="17">
    <location>
        <begin position="90"/>
        <end position="105"/>
    </location>
</feature>
<dbReference type="PANTHER" id="PTHR10559:SF18">
    <property type="entry name" value="TRANSCOBALAMIN II"/>
    <property type="match status" value="1"/>
</dbReference>
<evidence type="ECO:0000256" key="11">
    <source>
        <dbReference type="ARBA" id="ARBA00023136"/>
    </source>
</evidence>
<dbReference type="InterPro" id="IPR051588">
    <property type="entry name" value="Cobalamin_Transport"/>
</dbReference>
<dbReference type="PANTHER" id="PTHR10559">
    <property type="entry name" value="TRANSCOBALAMIN-1/GASTRIC INTRINSIC FACTOR"/>
    <property type="match status" value="1"/>
</dbReference>
<dbReference type="GO" id="GO:0006897">
    <property type="term" value="P:endocytosis"/>
    <property type="evidence" value="ECO:0007669"/>
    <property type="project" value="UniProtKB-KW"/>
</dbReference>
<proteinExistence type="predicted"/>
<accession>A0A4Y2I3B9</accession>
<dbReference type="GO" id="GO:0016020">
    <property type="term" value="C:membrane"/>
    <property type="evidence" value="ECO:0007669"/>
    <property type="project" value="UniProtKB-SubCell"/>
</dbReference>
<feature type="chain" id="PRO_5021206464" description="Low-density lipoprotein receptor-related protein 2" evidence="18">
    <location>
        <begin position="27"/>
        <end position="506"/>
    </location>
</feature>
<keyword evidence="8" id="KW-0677">Repeat</keyword>
<dbReference type="Pfam" id="PF01122">
    <property type="entry name" value="Cobalamin_bind"/>
    <property type="match status" value="1"/>
</dbReference>
<evidence type="ECO:0000256" key="14">
    <source>
        <dbReference type="ARBA" id="ARBA00023180"/>
    </source>
</evidence>
<dbReference type="SUPFAM" id="SSF57424">
    <property type="entry name" value="LDL receptor-like module"/>
    <property type="match status" value="2"/>
</dbReference>
<keyword evidence="10" id="KW-1133">Transmembrane helix</keyword>
<comment type="caution">
    <text evidence="19">The sequence shown here is derived from an EMBL/GenBank/DDBJ whole genome shotgun (WGS) entry which is preliminary data.</text>
</comment>
<evidence type="ECO:0000256" key="10">
    <source>
        <dbReference type="ARBA" id="ARBA00022989"/>
    </source>
</evidence>
<dbReference type="GO" id="GO:0005615">
    <property type="term" value="C:extracellular space"/>
    <property type="evidence" value="ECO:0007669"/>
    <property type="project" value="TreeGrafter"/>
</dbReference>
<keyword evidence="5" id="KW-0254">Endocytosis</keyword>
<evidence type="ECO:0000256" key="16">
    <source>
        <dbReference type="PIRSR" id="PIRSR602157-2"/>
    </source>
</evidence>
<feature type="disulfide bond" evidence="17">
    <location>
        <begin position="47"/>
        <end position="62"/>
    </location>
</feature>